<reference evidence="1 2" key="1">
    <citation type="submission" date="2018-03" db="EMBL/GenBank/DDBJ databases">
        <title>Massilia armeniaca sp. nov., isolated from desert soil.</title>
        <authorList>
            <person name="Huang H."/>
            <person name="Ren M."/>
        </authorList>
    </citation>
    <scope>NUCLEOTIDE SEQUENCE [LARGE SCALE GENOMIC DNA]</scope>
    <source>
        <strain evidence="1 2">ZMN-3</strain>
    </source>
</reference>
<dbReference type="OrthoDB" id="1550623at2"/>
<evidence type="ECO:0000313" key="2">
    <source>
        <dbReference type="Proteomes" id="UP000240505"/>
    </source>
</evidence>
<dbReference type="Gene3D" id="3.40.50.2300">
    <property type="match status" value="2"/>
</dbReference>
<sequence length="344" mass="38185">MKSPLEKCALGAFLVSALVLFGWLSMHRPVIFILHSYDTGYAWVRDINVGINRVLKQPYLYRTQWYYMDTKRHPFEEHNLRAGSAARHAIDRVRPDILIAIDDDAQRFAARYYIGDPHMKIVFAGVNGTARDYGYDRARNVTGILERLPLDALLEALASARAGPAGVPLRRVAVLGERSVSVSGDMAQIARYDWHPLTIDTIVQVATWPEWQHSVLSLGARNDALLLAGYRGLARSPHDRTLVPPAEVAAWTEAHSPVPVIALNAFHIEDGGMLAIGTSPYELGEVAARLALDLALEQVPVASRPITESHQFIVSMSGARLSARGFWMPRIYEAAARTGDLYRP</sequence>
<dbReference type="AlphaFoldDB" id="A0A2R4CCG6"/>
<dbReference type="EMBL" id="CP028324">
    <property type="protein sequence ID" value="AVR97180.1"/>
    <property type="molecule type" value="Genomic_DNA"/>
</dbReference>
<accession>A0A2R4CCG6</accession>
<name>A0A2R4CCG6_9BURK</name>
<gene>
    <name evidence="1" type="ORF">C9I28_17190</name>
</gene>
<evidence type="ECO:0008006" key="3">
    <source>
        <dbReference type="Google" id="ProtNLM"/>
    </source>
</evidence>
<keyword evidence="2" id="KW-1185">Reference proteome</keyword>
<proteinExistence type="predicted"/>
<protein>
    <recommendedName>
        <fullName evidence="3">ABC transporter substrate-binding protein</fullName>
    </recommendedName>
</protein>
<dbReference type="KEGG" id="masz:C9I28_17190"/>
<organism evidence="1 2">
    <name type="scientific">Pseudoduganella armeniaca</name>
    <dbReference type="NCBI Taxonomy" id="2072590"/>
    <lineage>
        <taxon>Bacteria</taxon>
        <taxon>Pseudomonadati</taxon>
        <taxon>Pseudomonadota</taxon>
        <taxon>Betaproteobacteria</taxon>
        <taxon>Burkholderiales</taxon>
        <taxon>Oxalobacteraceae</taxon>
        <taxon>Telluria group</taxon>
        <taxon>Pseudoduganella</taxon>
    </lineage>
</organism>
<dbReference type="RefSeq" id="WP_107142529.1">
    <property type="nucleotide sequence ID" value="NZ_CP028324.1"/>
</dbReference>
<dbReference type="Proteomes" id="UP000240505">
    <property type="component" value="Chromosome"/>
</dbReference>
<evidence type="ECO:0000313" key="1">
    <source>
        <dbReference type="EMBL" id="AVR97180.1"/>
    </source>
</evidence>